<organism evidence="1">
    <name type="scientific">Rhizophora mucronata</name>
    <name type="common">Asiatic mangrove</name>
    <dbReference type="NCBI Taxonomy" id="61149"/>
    <lineage>
        <taxon>Eukaryota</taxon>
        <taxon>Viridiplantae</taxon>
        <taxon>Streptophyta</taxon>
        <taxon>Embryophyta</taxon>
        <taxon>Tracheophyta</taxon>
        <taxon>Spermatophyta</taxon>
        <taxon>Magnoliopsida</taxon>
        <taxon>eudicotyledons</taxon>
        <taxon>Gunneridae</taxon>
        <taxon>Pentapetalae</taxon>
        <taxon>rosids</taxon>
        <taxon>fabids</taxon>
        <taxon>Malpighiales</taxon>
        <taxon>Rhizophoraceae</taxon>
        <taxon>Rhizophora</taxon>
    </lineage>
</organism>
<protein>
    <submittedName>
        <fullName evidence="1">Uncharacterized protein LOC105643645 isoform X2</fullName>
    </submittedName>
</protein>
<dbReference type="AlphaFoldDB" id="A0A2P2KAU0"/>
<proteinExistence type="predicted"/>
<reference evidence="1" key="1">
    <citation type="submission" date="2018-02" db="EMBL/GenBank/DDBJ databases">
        <title>Rhizophora mucronata_Transcriptome.</title>
        <authorList>
            <person name="Meera S.P."/>
            <person name="Sreeshan A."/>
            <person name="Augustine A."/>
        </authorList>
    </citation>
    <scope>NUCLEOTIDE SEQUENCE</scope>
    <source>
        <tissue evidence="1">Leaf</tissue>
    </source>
</reference>
<accession>A0A2P2KAU0</accession>
<dbReference type="EMBL" id="GGEC01022350">
    <property type="protein sequence ID" value="MBX02834.1"/>
    <property type="molecule type" value="Transcribed_RNA"/>
</dbReference>
<sequence length="46" mass="5292">MLVIQLLLHSLKDVPEIMKQMPPLPVKMNEKLAKSILHPVSRQMKS</sequence>
<evidence type="ECO:0000313" key="1">
    <source>
        <dbReference type="EMBL" id="MBX02834.1"/>
    </source>
</evidence>
<name>A0A2P2KAU0_RHIMU</name>